<reference evidence="13" key="2">
    <citation type="submission" date="2025-09" db="UniProtKB">
        <authorList>
            <consortium name="Ensembl"/>
        </authorList>
    </citation>
    <scope>IDENTIFICATION</scope>
</reference>
<dbReference type="Ensembl" id="ENSPMAT00000007403.1">
    <property type="protein sequence ID" value="ENSPMAP00000007371.1"/>
    <property type="gene ID" value="ENSPMAG00000006679.1"/>
</dbReference>
<evidence type="ECO:0000256" key="11">
    <source>
        <dbReference type="ARBA" id="ARBA00032711"/>
    </source>
</evidence>
<feature type="transmembrane region" description="Helical" evidence="12">
    <location>
        <begin position="235"/>
        <end position="258"/>
    </location>
</feature>
<keyword evidence="10 12" id="KW-0472">Membrane</keyword>
<dbReference type="GO" id="GO:0006890">
    <property type="term" value="P:retrograde vesicle-mediated transport, Golgi to endoplasmic reticulum"/>
    <property type="evidence" value="ECO:0007669"/>
    <property type="project" value="TreeGrafter"/>
</dbReference>
<dbReference type="OMA" id="KYYTNAQ"/>
<evidence type="ECO:0000256" key="7">
    <source>
        <dbReference type="ARBA" id="ARBA00022892"/>
    </source>
</evidence>
<protein>
    <recommendedName>
        <fullName evidence="3">Vesicle transport protein USE1</fullName>
    </recommendedName>
    <alternativeName>
        <fullName evidence="11">USE1-like protein</fullName>
    </alternativeName>
</protein>
<dbReference type="GeneTree" id="ENSGT00390000014361"/>
<accession>S4RQ85</accession>
<name>S4RQ85_PETMA</name>
<comment type="similarity">
    <text evidence="2">Belongs to the USE1 family.</text>
</comment>
<sequence length="262" mass="29859">VSAGQTRRWPAMSGGRLHINFVRLLARCESLVADNRAHDWRLDKYIGALQDQLAELKRQASKPSPELLKEYTTKVEFLKGLLLAEKLPTASEKALAAQLLAPGRTPTTPNEVTPTSKTAHLQASARYHGEMRDELLGCTDFLEVILGVRKRTATDNQPADIDAVLQHHNNMQEKLADEMLLLARNLKNTSLIAHNIIQQDNKTMTQSLKMADVNYEKLKVESERLEQHTKRAANWWIWIMLVVVCFIFITMILFIRIFPKPR</sequence>
<comment type="subcellular location">
    <subcellularLocation>
        <location evidence="1">Endoplasmic reticulum membrane</location>
        <topology evidence="1">Single-pass type IV membrane protein</topology>
    </subcellularLocation>
</comment>
<dbReference type="PANTHER" id="PTHR13050:SF7">
    <property type="entry name" value="VESICLE TRANSPORT PROTEIN USE1"/>
    <property type="match status" value="1"/>
</dbReference>
<evidence type="ECO:0000256" key="12">
    <source>
        <dbReference type="SAM" id="Phobius"/>
    </source>
</evidence>
<dbReference type="GO" id="GO:0015031">
    <property type="term" value="P:protein transport"/>
    <property type="evidence" value="ECO:0007669"/>
    <property type="project" value="UniProtKB-KW"/>
</dbReference>
<dbReference type="InterPro" id="IPR019150">
    <property type="entry name" value="Vesicle_transport_protein_Use1"/>
</dbReference>
<keyword evidence="6" id="KW-0256">Endoplasmic reticulum</keyword>
<keyword evidence="4" id="KW-0813">Transport</keyword>
<reference evidence="13" key="1">
    <citation type="submission" date="2025-08" db="UniProtKB">
        <authorList>
            <consortium name="Ensembl"/>
        </authorList>
    </citation>
    <scope>IDENTIFICATION</scope>
</reference>
<dbReference type="GO" id="GO:0005789">
    <property type="term" value="C:endoplasmic reticulum membrane"/>
    <property type="evidence" value="ECO:0007669"/>
    <property type="project" value="UniProtKB-SubCell"/>
</dbReference>
<evidence type="ECO:0000256" key="3">
    <source>
        <dbReference type="ARBA" id="ARBA00015843"/>
    </source>
</evidence>
<keyword evidence="8" id="KW-0653">Protein transport</keyword>
<evidence type="ECO:0000256" key="1">
    <source>
        <dbReference type="ARBA" id="ARBA00004163"/>
    </source>
</evidence>
<evidence type="ECO:0000256" key="2">
    <source>
        <dbReference type="ARBA" id="ARBA00007891"/>
    </source>
</evidence>
<evidence type="ECO:0000256" key="5">
    <source>
        <dbReference type="ARBA" id="ARBA00022692"/>
    </source>
</evidence>
<dbReference type="Pfam" id="PF09753">
    <property type="entry name" value="Use1"/>
    <property type="match status" value="1"/>
</dbReference>
<evidence type="ECO:0000256" key="6">
    <source>
        <dbReference type="ARBA" id="ARBA00022824"/>
    </source>
</evidence>
<evidence type="ECO:0000256" key="10">
    <source>
        <dbReference type="ARBA" id="ARBA00023136"/>
    </source>
</evidence>
<dbReference type="GO" id="GO:0005484">
    <property type="term" value="F:SNAP receptor activity"/>
    <property type="evidence" value="ECO:0007669"/>
    <property type="project" value="TreeGrafter"/>
</dbReference>
<keyword evidence="9 12" id="KW-1133">Transmembrane helix</keyword>
<keyword evidence="7" id="KW-0931">ER-Golgi transport</keyword>
<organism evidence="13">
    <name type="scientific">Petromyzon marinus</name>
    <name type="common">Sea lamprey</name>
    <dbReference type="NCBI Taxonomy" id="7757"/>
    <lineage>
        <taxon>Eukaryota</taxon>
        <taxon>Metazoa</taxon>
        <taxon>Chordata</taxon>
        <taxon>Craniata</taxon>
        <taxon>Vertebrata</taxon>
        <taxon>Cyclostomata</taxon>
        <taxon>Hyperoartia</taxon>
        <taxon>Petromyzontiformes</taxon>
        <taxon>Petromyzontidae</taxon>
        <taxon>Petromyzon</taxon>
    </lineage>
</organism>
<dbReference type="CDD" id="cd15860">
    <property type="entry name" value="SNARE_USE1"/>
    <property type="match status" value="1"/>
</dbReference>
<dbReference type="STRING" id="7757.ENSPMAP00000007371"/>
<dbReference type="HOGENOM" id="CLU_087320_0_0_1"/>
<dbReference type="AlphaFoldDB" id="S4RQ85"/>
<dbReference type="GO" id="GO:0031201">
    <property type="term" value="C:SNARE complex"/>
    <property type="evidence" value="ECO:0007669"/>
    <property type="project" value="TreeGrafter"/>
</dbReference>
<evidence type="ECO:0000256" key="8">
    <source>
        <dbReference type="ARBA" id="ARBA00022927"/>
    </source>
</evidence>
<keyword evidence="5 12" id="KW-0812">Transmembrane</keyword>
<evidence type="ECO:0000256" key="4">
    <source>
        <dbReference type="ARBA" id="ARBA00022448"/>
    </source>
</evidence>
<evidence type="ECO:0000313" key="13">
    <source>
        <dbReference type="Ensembl" id="ENSPMAP00000007371.1"/>
    </source>
</evidence>
<dbReference type="PANTHER" id="PTHR13050">
    <property type="entry name" value="USE1-LIKE PROTEIN"/>
    <property type="match status" value="1"/>
</dbReference>
<evidence type="ECO:0000256" key="9">
    <source>
        <dbReference type="ARBA" id="ARBA00022989"/>
    </source>
</evidence>
<proteinExistence type="inferred from homology"/>